<accession>A0ABV6Q3X3</accession>
<dbReference type="EMBL" id="JBHLTQ010000001">
    <property type="protein sequence ID" value="MFC0602977.1"/>
    <property type="molecule type" value="Genomic_DNA"/>
</dbReference>
<name>A0ABV6Q3X3_9FLAO</name>
<keyword evidence="2" id="KW-1185">Reference proteome</keyword>
<gene>
    <name evidence="1" type="ORF">ACFFGA_00290</name>
</gene>
<organism evidence="1 2">
    <name type="scientific">Winogradskyella pulchriflava</name>
    <dbReference type="NCBI Taxonomy" id="1110688"/>
    <lineage>
        <taxon>Bacteria</taxon>
        <taxon>Pseudomonadati</taxon>
        <taxon>Bacteroidota</taxon>
        <taxon>Flavobacteriia</taxon>
        <taxon>Flavobacteriales</taxon>
        <taxon>Flavobacteriaceae</taxon>
        <taxon>Winogradskyella</taxon>
    </lineage>
</organism>
<dbReference type="Proteomes" id="UP001589832">
    <property type="component" value="Unassembled WGS sequence"/>
</dbReference>
<dbReference type="RefSeq" id="WP_386057980.1">
    <property type="nucleotide sequence ID" value="NZ_JBHLTQ010000001.1"/>
</dbReference>
<evidence type="ECO:0000313" key="1">
    <source>
        <dbReference type="EMBL" id="MFC0602977.1"/>
    </source>
</evidence>
<comment type="caution">
    <text evidence="1">The sequence shown here is derived from an EMBL/GenBank/DDBJ whole genome shotgun (WGS) entry which is preliminary data.</text>
</comment>
<protein>
    <submittedName>
        <fullName evidence="1">Uncharacterized protein</fullName>
    </submittedName>
</protein>
<reference evidence="1 2" key="1">
    <citation type="submission" date="2024-09" db="EMBL/GenBank/DDBJ databases">
        <authorList>
            <person name="Sun Q."/>
            <person name="Mori K."/>
        </authorList>
    </citation>
    <scope>NUCLEOTIDE SEQUENCE [LARGE SCALE GENOMIC DNA]</scope>
    <source>
        <strain evidence="1 2">NCAIM B.02481</strain>
    </source>
</reference>
<proteinExistence type="predicted"/>
<sequence>MSIYTYGQKSTLLQNINFRAKELKHSLNKDGDSLLLESDRTIYSVEIFNQDFEKTVEVGENQTKIPLNGTPLGRLVVQAKLIDKRILMTLLRHEDIEESSEELTKPIPRPNTKIASVIKELTINNSEVEVNFLLEVPTAFEVKYKAIPLRQETQLAYEDLNEDVVETENTSPDVLKTTNEHTKRPSTSLTNMLNWKPKKETFNERFYWIALEINNGNSSYKTMKLVKGDVADKLISKNKLESKTNNGKYNKLTAWEVYDTAKFMEEQIENPEYINSPSSHLFNVVPYYTTIPTKSISSL</sequence>
<evidence type="ECO:0000313" key="2">
    <source>
        <dbReference type="Proteomes" id="UP001589832"/>
    </source>
</evidence>